<evidence type="ECO:0000313" key="2">
    <source>
        <dbReference type="Proteomes" id="UP000076727"/>
    </source>
</evidence>
<dbReference type="EMBL" id="KV429089">
    <property type="protein sequence ID" value="KZT66455.1"/>
    <property type="molecule type" value="Genomic_DNA"/>
</dbReference>
<dbReference type="PANTHER" id="PTHR10909:SF382">
    <property type="entry name" value="ACYL-COENZYME A OXIDASE"/>
    <property type="match status" value="1"/>
</dbReference>
<dbReference type="Proteomes" id="UP000076727">
    <property type="component" value="Unassembled WGS sequence"/>
</dbReference>
<dbReference type="Gene3D" id="1.20.140.10">
    <property type="entry name" value="Butyryl-CoA Dehydrogenase, subunit A, domain 3"/>
    <property type="match status" value="1"/>
</dbReference>
<reference evidence="1 2" key="1">
    <citation type="journal article" date="2016" name="Mol. Biol. Evol.">
        <title>Comparative Genomics of Early-Diverging Mushroom-Forming Fungi Provides Insights into the Origins of Lignocellulose Decay Capabilities.</title>
        <authorList>
            <person name="Nagy L.G."/>
            <person name="Riley R."/>
            <person name="Tritt A."/>
            <person name="Adam C."/>
            <person name="Daum C."/>
            <person name="Floudas D."/>
            <person name="Sun H."/>
            <person name="Yadav J.S."/>
            <person name="Pangilinan J."/>
            <person name="Larsson K.H."/>
            <person name="Matsuura K."/>
            <person name="Barry K."/>
            <person name="Labutti K."/>
            <person name="Kuo R."/>
            <person name="Ohm R.A."/>
            <person name="Bhattacharya S.S."/>
            <person name="Shirouzu T."/>
            <person name="Yoshinaga Y."/>
            <person name="Martin F.M."/>
            <person name="Grigoriev I.V."/>
            <person name="Hibbett D.S."/>
        </authorList>
    </citation>
    <scope>NUCLEOTIDE SEQUENCE [LARGE SCALE GENOMIC DNA]</scope>
    <source>
        <strain evidence="1 2">L-15889</strain>
    </source>
</reference>
<dbReference type="GO" id="GO:0005777">
    <property type="term" value="C:peroxisome"/>
    <property type="evidence" value="ECO:0007669"/>
    <property type="project" value="InterPro"/>
</dbReference>
<dbReference type="GO" id="GO:0005504">
    <property type="term" value="F:fatty acid binding"/>
    <property type="evidence" value="ECO:0007669"/>
    <property type="project" value="TreeGrafter"/>
</dbReference>
<dbReference type="InterPro" id="IPR046373">
    <property type="entry name" value="Acyl-CoA_Oxase/DH_mid-dom_sf"/>
</dbReference>
<dbReference type="GO" id="GO:0055088">
    <property type="term" value="P:lipid homeostasis"/>
    <property type="evidence" value="ECO:0007669"/>
    <property type="project" value="TreeGrafter"/>
</dbReference>
<protein>
    <recommendedName>
        <fullName evidence="3">Acyl-CoA dehydrogenase NM domain-like protein</fullName>
    </recommendedName>
</protein>
<evidence type="ECO:0008006" key="3">
    <source>
        <dbReference type="Google" id="ProtNLM"/>
    </source>
</evidence>
<dbReference type="InterPro" id="IPR036250">
    <property type="entry name" value="AcylCo_DH-like_C"/>
</dbReference>
<dbReference type="InterPro" id="IPR012258">
    <property type="entry name" value="Acyl-CoA_oxidase"/>
</dbReference>
<dbReference type="PANTHER" id="PTHR10909">
    <property type="entry name" value="ELECTRON TRANSPORT OXIDOREDUCTASE"/>
    <property type="match status" value="1"/>
</dbReference>
<proteinExistence type="predicted"/>
<dbReference type="STRING" id="1314783.A0A165N379"/>
<name>A0A165N379_9APHY</name>
<dbReference type="InterPro" id="IPR009100">
    <property type="entry name" value="AcylCoA_DH/oxidase_NM_dom_sf"/>
</dbReference>
<dbReference type="SUPFAM" id="SSF47203">
    <property type="entry name" value="Acyl-CoA dehydrogenase C-terminal domain-like"/>
    <property type="match status" value="1"/>
</dbReference>
<evidence type="ECO:0000313" key="1">
    <source>
        <dbReference type="EMBL" id="KZT66455.1"/>
    </source>
</evidence>
<dbReference type="GO" id="GO:0033540">
    <property type="term" value="P:fatty acid beta-oxidation using acyl-CoA oxidase"/>
    <property type="evidence" value="ECO:0007669"/>
    <property type="project" value="TreeGrafter"/>
</dbReference>
<gene>
    <name evidence="1" type="ORF">DAEQUDRAFT_746563</name>
</gene>
<sequence>MPRFWHPTFDLRTELLSPQQRILLSYKRAQAVLQASALTFRDVQALTPAFVSMHKHPILALDVGCANILACHVNLFLGTLAQSVLRRPDLLPLFRQALRGEVIGNFLLTEVGHGLDIMGLETEAVKLDDGFILRTPTDSACKFMPPTTSHPDISKVAIVFARLLIEDVDHGVHPFLVPTSDAGRMRPGISAVLLPPRSGACPLDYALTSFNNIKLPSSALLGNIDLLQDHHAALKKYVQRIVVGQMCVPFVAVTGLKMAACIGVHYSLRRHVRGRKGNVIPIMSFRTQQLPMLYALATAYVLDVWADEAAQALRRINVEDAVLEGMAVVFKTTVCRLALRSYREVAERLGAQGTFGHNFVAQIEMDIRGLVIAEGDVTTTAIRLYSELLQRKYTLPACVHGDTILARHARGIHDQCMHILHSLPGGHRDPEFNDLLLPQCERGVLALGCSYAYSKALDSGVASPLLDLFECAAIRLDAAWYAENENIGEKQRLLRENKAVHAALSHTREYVDGLHITEAISAPIMHEATWNLECAIRCIETSAFAE</sequence>
<dbReference type="Gene3D" id="2.40.110.10">
    <property type="entry name" value="Butyryl-CoA Dehydrogenase, subunit A, domain 2"/>
    <property type="match status" value="1"/>
</dbReference>
<dbReference type="GO" id="GO:0071949">
    <property type="term" value="F:FAD binding"/>
    <property type="evidence" value="ECO:0007669"/>
    <property type="project" value="InterPro"/>
</dbReference>
<keyword evidence="2" id="KW-1185">Reference proteome</keyword>
<dbReference type="OrthoDB" id="538336at2759"/>
<dbReference type="GO" id="GO:0003997">
    <property type="term" value="F:acyl-CoA oxidase activity"/>
    <property type="evidence" value="ECO:0007669"/>
    <property type="project" value="InterPro"/>
</dbReference>
<dbReference type="AlphaFoldDB" id="A0A165N379"/>
<accession>A0A165N379</accession>
<organism evidence="1 2">
    <name type="scientific">Daedalea quercina L-15889</name>
    <dbReference type="NCBI Taxonomy" id="1314783"/>
    <lineage>
        <taxon>Eukaryota</taxon>
        <taxon>Fungi</taxon>
        <taxon>Dikarya</taxon>
        <taxon>Basidiomycota</taxon>
        <taxon>Agaricomycotina</taxon>
        <taxon>Agaricomycetes</taxon>
        <taxon>Polyporales</taxon>
        <taxon>Fomitopsis</taxon>
    </lineage>
</organism>
<dbReference type="SUPFAM" id="SSF56645">
    <property type="entry name" value="Acyl-CoA dehydrogenase NM domain-like"/>
    <property type="match status" value="1"/>
</dbReference>